<protein>
    <submittedName>
        <fullName evidence="5">Ankyrin repeat domain-containing protein</fullName>
    </submittedName>
</protein>
<accession>A0ABT0R517</accession>
<keyword evidence="4" id="KW-0732">Signal</keyword>
<dbReference type="Pfam" id="PF00023">
    <property type="entry name" value="Ank"/>
    <property type="match status" value="1"/>
</dbReference>
<evidence type="ECO:0000256" key="2">
    <source>
        <dbReference type="ARBA" id="ARBA00023043"/>
    </source>
</evidence>
<dbReference type="PROSITE" id="PS50088">
    <property type="entry name" value="ANK_REPEAT"/>
    <property type="match status" value="5"/>
</dbReference>
<dbReference type="InterPro" id="IPR050745">
    <property type="entry name" value="Multifunctional_regulatory"/>
</dbReference>
<dbReference type="InterPro" id="IPR002110">
    <property type="entry name" value="Ankyrin_rpt"/>
</dbReference>
<evidence type="ECO:0000313" key="6">
    <source>
        <dbReference type="Proteomes" id="UP001202031"/>
    </source>
</evidence>
<feature type="signal peptide" evidence="4">
    <location>
        <begin position="1"/>
        <end position="23"/>
    </location>
</feature>
<dbReference type="EMBL" id="JAMGSI010000001">
    <property type="protein sequence ID" value="MCL6656228.1"/>
    <property type="molecule type" value="Genomic_DNA"/>
</dbReference>
<feature type="repeat" description="ANK" evidence="3">
    <location>
        <begin position="213"/>
        <end position="245"/>
    </location>
</feature>
<dbReference type="PANTHER" id="PTHR24189">
    <property type="entry name" value="MYOTROPHIN"/>
    <property type="match status" value="1"/>
</dbReference>
<evidence type="ECO:0000256" key="3">
    <source>
        <dbReference type="PROSITE-ProRule" id="PRU00023"/>
    </source>
</evidence>
<feature type="repeat" description="ANK" evidence="3">
    <location>
        <begin position="147"/>
        <end position="179"/>
    </location>
</feature>
<feature type="chain" id="PRO_5045488177" evidence="4">
    <location>
        <begin position="24"/>
        <end position="304"/>
    </location>
</feature>
<feature type="repeat" description="ANK" evidence="3">
    <location>
        <begin position="180"/>
        <end position="212"/>
    </location>
</feature>
<dbReference type="GeneID" id="84022751"/>
<dbReference type="PROSITE" id="PS50297">
    <property type="entry name" value="ANK_REP_REGION"/>
    <property type="match status" value="2"/>
</dbReference>
<dbReference type="PANTHER" id="PTHR24189:SF50">
    <property type="entry name" value="ANKYRIN REPEAT AND SOCS BOX PROTEIN 2"/>
    <property type="match status" value="1"/>
</dbReference>
<proteinExistence type="predicted"/>
<reference evidence="5 6" key="1">
    <citation type="submission" date="2022-03" db="EMBL/GenBank/DDBJ databases">
        <title>Taxonomic description of new species and reclassification of some bacterial strains.</title>
        <authorList>
            <person name="Ndongo S."/>
        </authorList>
    </citation>
    <scope>NUCLEOTIDE SEQUENCE [LARGE SCALE GENOMIC DNA]</scope>
    <source>
        <strain evidence="5 6">Marseille-P6666</strain>
    </source>
</reference>
<evidence type="ECO:0000256" key="4">
    <source>
        <dbReference type="SAM" id="SignalP"/>
    </source>
</evidence>
<dbReference type="SUPFAM" id="SSF48403">
    <property type="entry name" value="Ankyrin repeat"/>
    <property type="match status" value="1"/>
</dbReference>
<evidence type="ECO:0000313" key="5">
    <source>
        <dbReference type="EMBL" id="MCL6656228.1"/>
    </source>
</evidence>
<dbReference type="Pfam" id="PF13637">
    <property type="entry name" value="Ank_4"/>
    <property type="match status" value="1"/>
</dbReference>
<dbReference type="Gene3D" id="1.25.40.20">
    <property type="entry name" value="Ankyrin repeat-containing domain"/>
    <property type="match status" value="1"/>
</dbReference>
<sequence>MNLNKLSVWAVGACLCAASISHAAAAGIDSYDAALKKVKEVKAALDPLKSKNRLKNWVNLGLQLEGLKKGSDVNGRDAMTWSPLAWAAYVGDKEIFDYLLSKGANPKAVDQYGISIFMRAVEGGNMDIVKYLMEECKYDANEKDREFGTTALMRAATCRRNDILAYLIDRKASVKARDKGGRNVLAYAADGRNMDGMEMLVAKGADLNGTDKEGHSILMKASERGCLDMVKYLVKKGAKVKGKTRHGKTALIYAAEGGYLDVAGFLVDHGADIKAKNKWGDTVLDIKTVDPAVKNYLHSKLKVK</sequence>
<feature type="repeat" description="ANK" evidence="3">
    <location>
        <begin position="79"/>
        <end position="111"/>
    </location>
</feature>
<name>A0ABT0R517_9BACT</name>
<keyword evidence="1" id="KW-0677">Repeat</keyword>
<evidence type="ECO:0000256" key="1">
    <source>
        <dbReference type="ARBA" id="ARBA00022737"/>
    </source>
</evidence>
<organism evidence="5 6">
    <name type="scientific">Akkermansia massiliensis</name>
    <dbReference type="NCBI Taxonomy" id="2927224"/>
    <lineage>
        <taxon>Bacteria</taxon>
        <taxon>Pseudomonadati</taxon>
        <taxon>Verrucomicrobiota</taxon>
        <taxon>Verrucomicrobiia</taxon>
        <taxon>Verrucomicrobiales</taxon>
        <taxon>Akkermansiaceae</taxon>
        <taxon>Akkermansia</taxon>
    </lineage>
</organism>
<keyword evidence="6" id="KW-1185">Reference proteome</keyword>
<dbReference type="InterPro" id="IPR036770">
    <property type="entry name" value="Ankyrin_rpt-contain_sf"/>
</dbReference>
<dbReference type="SMART" id="SM00248">
    <property type="entry name" value="ANK"/>
    <property type="match status" value="6"/>
</dbReference>
<comment type="caution">
    <text evidence="5">The sequence shown here is derived from an EMBL/GenBank/DDBJ whole genome shotgun (WGS) entry which is preliminary data.</text>
</comment>
<dbReference type="Proteomes" id="UP001202031">
    <property type="component" value="Unassembled WGS sequence"/>
</dbReference>
<keyword evidence="2 3" id="KW-0040">ANK repeat</keyword>
<gene>
    <name evidence="5" type="ORF">M8N44_02705</name>
</gene>
<dbReference type="Pfam" id="PF12796">
    <property type="entry name" value="Ank_2"/>
    <property type="match status" value="1"/>
</dbReference>
<feature type="repeat" description="ANK" evidence="3">
    <location>
        <begin position="246"/>
        <end position="278"/>
    </location>
</feature>
<dbReference type="RefSeq" id="WP_180973749.1">
    <property type="nucleotide sequence ID" value="NZ_CP072019.1"/>
</dbReference>